<proteinExistence type="predicted"/>
<dbReference type="STRING" id="103827.A0A0N5CZJ3"/>
<dbReference type="OMA" id="AGKCKLD"/>
<dbReference type="Proteomes" id="UP000276776">
    <property type="component" value="Unassembled WGS sequence"/>
</dbReference>
<protein>
    <submittedName>
        <fullName evidence="3">I/LWEQ domain-containing protein</fullName>
    </submittedName>
</protein>
<dbReference type="AlphaFoldDB" id="A0A0N5CZJ3"/>
<evidence type="ECO:0000313" key="1">
    <source>
        <dbReference type="EMBL" id="VDN03197.1"/>
    </source>
</evidence>
<evidence type="ECO:0000313" key="3">
    <source>
        <dbReference type="WBParaSite" id="TCLT_0000591301-mRNA-1"/>
    </source>
</evidence>
<evidence type="ECO:0000313" key="2">
    <source>
        <dbReference type="Proteomes" id="UP000276776"/>
    </source>
</evidence>
<dbReference type="EMBL" id="UYYF01004372">
    <property type="protein sequence ID" value="VDN03197.1"/>
    <property type="molecule type" value="Genomic_DNA"/>
</dbReference>
<name>A0A0N5CZJ3_THECL</name>
<accession>A0A0N5CZJ3</accession>
<keyword evidence="2" id="KW-1185">Reference proteome</keyword>
<gene>
    <name evidence="1" type="ORF">TCLT_LOCUS5902</name>
</gene>
<organism evidence="3">
    <name type="scientific">Thelazia callipaeda</name>
    <name type="common">Oriental eyeworm</name>
    <name type="synonym">Parasitic nematode</name>
    <dbReference type="NCBI Taxonomy" id="103827"/>
    <lineage>
        <taxon>Eukaryota</taxon>
        <taxon>Metazoa</taxon>
        <taxon>Ecdysozoa</taxon>
        <taxon>Nematoda</taxon>
        <taxon>Chromadorea</taxon>
        <taxon>Rhabditida</taxon>
        <taxon>Spirurina</taxon>
        <taxon>Spiruromorpha</taxon>
        <taxon>Thelazioidea</taxon>
        <taxon>Thelaziidae</taxon>
        <taxon>Thelazia</taxon>
    </lineage>
</organism>
<reference evidence="3" key="1">
    <citation type="submission" date="2017-02" db="UniProtKB">
        <authorList>
            <consortium name="WormBaseParasite"/>
        </authorList>
    </citation>
    <scope>IDENTIFICATION</scope>
</reference>
<dbReference type="WBParaSite" id="TCLT_0000591301-mRNA-1">
    <property type="protein sequence ID" value="TCLT_0000591301-mRNA-1"/>
    <property type="gene ID" value="TCLT_0000591301"/>
</dbReference>
<reference evidence="1 2" key="2">
    <citation type="submission" date="2018-11" db="EMBL/GenBank/DDBJ databases">
        <authorList>
            <consortium name="Pathogen Informatics"/>
        </authorList>
    </citation>
    <scope>NUCLEOTIDE SEQUENCE [LARGE SCALE GENOMIC DNA]</scope>
</reference>
<sequence length="163" mass="17412">MFSKPETLGVACSLASRIGDDLLINPEGIVASSGQGRSLLEKDGRCQVNKESPASSVNSVTETTLTMVKVAESMVCDNSDAGKCKLDSVSDSSSDVIAQALMRSAEALQRLAERKSLFDRATSLHDADECFADFVCSSLKSIDNSSRVHARIAILHALAQFQK</sequence>